<keyword evidence="9 15" id="KW-0479">Metal-binding</keyword>
<gene>
    <name evidence="18" type="ORF">BIY37_10940</name>
</gene>
<comment type="subcellular location">
    <subcellularLocation>
        <location evidence="2 15">Cytoplasm</location>
    </subcellularLocation>
</comment>
<evidence type="ECO:0000256" key="11">
    <source>
        <dbReference type="ARBA" id="ARBA00022741"/>
    </source>
</evidence>
<evidence type="ECO:0000256" key="2">
    <source>
        <dbReference type="ARBA" id="ARBA00004496"/>
    </source>
</evidence>
<keyword evidence="12 15" id="KW-0460">Magnesium</keyword>
<dbReference type="InterPro" id="IPR050408">
    <property type="entry name" value="HGPRT"/>
</dbReference>
<evidence type="ECO:0000256" key="7">
    <source>
        <dbReference type="ARBA" id="ARBA00022676"/>
    </source>
</evidence>
<dbReference type="GO" id="GO:0004422">
    <property type="term" value="F:hypoxanthine phosphoribosyltransferase activity"/>
    <property type="evidence" value="ECO:0007669"/>
    <property type="project" value="InterPro"/>
</dbReference>
<keyword evidence="16" id="KW-0472">Membrane</keyword>
<evidence type="ECO:0000256" key="3">
    <source>
        <dbReference type="ARBA" id="ARBA00004669"/>
    </source>
</evidence>
<dbReference type="Gene3D" id="3.40.50.2020">
    <property type="match status" value="1"/>
</dbReference>
<dbReference type="CDD" id="cd06223">
    <property type="entry name" value="PRTases_typeI"/>
    <property type="match status" value="1"/>
</dbReference>
<dbReference type="InterPro" id="IPR029057">
    <property type="entry name" value="PRTase-like"/>
</dbReference>
<evidence type="ECO:0000256" key="6">
    <source>
        <dbReference type="ARBA" id="ARBA00022490"/>
    </source>
</evidence>
<comment type="catalytic activity">
    <reaction evidence="14">
        <text>IMP + diphosphate = hypoxanthine + 5-phospho-alpha-D-ribose 1-diphosphate</text>
        <dbReference type="Rhea" id="RHEA:17973"/>
        <dbReference type="ChEBI" id="CHEBI:17368"/>
        <dbReference type="ChEBI" id="CHEBI:33019"/>
        <dbReference type="ChEBI" id="CHEBI:58017"/>
        <dbReference type="ChEBI" id="CHEBI:58053"/>
        <dbReference type="EC" id="2.4.2.8"/>
    </reaction>
    <physiologicalReaction direction="right-to-left" evidence="14">
        <dbReference type="Rhea" id="RHEA:17975"/>
    </physiologicalReaction>
</comment>
<keyword evidence="16" id="KW-1133">Transmembrane helix</keyword>
<evidence type="ECO:0000256" key="1">
    <source>
        <dbReference type="ARBA" id="ARBA00001946"/>
    </source>
</evidence>
<dbReference type="Proteomes" id="UP000242219">
    <property type="component" value="Unassembled WGS sequence"/>
</dbReference>
<dbReference type="UniPathway" id="UPA00591">
    <property type="reaction ID" value="UER00648"/>
</dbReference>
<dbReference type="SUPFAM" id="SSF53271">
    <property type="entry name" value="PRTase-like"/>
    <property type="match status" value="1"/>
</dbReference>
<evidence type="ECO:0000256" key="12">
    <source>
        <dbReference type="ARBA" id="ARBA00022842"/>
    </source>
</evidence>
<evidence type="ECO:0000256" key="13">
    <source>
        <dbReference type="ARBA" id="ARBA00048811"/>
    </source>
</evidence>
<dbReference type="AlphaFoldDB" id="A0A1V6LXQ2"/>
<dbReference type="GO" id="GO:0052657">
    <property type="term" value="F:guanine phosphoribosyltransferase activity"/>
    <property type="evidence" value="ECO:0007669"/>
    <property type="project" value="RHEA"/>
</dbReference>
<dbReference type="GO" id="GO:0006166">
    <property type="term" value="P:purine ribonucleoside salvage"/>
    <property type="evidence" value="ECO:0007669"/>
    <property type="project" value="UniProtKB-KW"/>
</dbReference>
<evidence type="ECO:0000256" key="10">
    <source>
        <dbReference type="ARBA" id="ARBA00022726"/>
    </source>
</evidence>
<keyword evidence="19" id="KW-1185">Reference proteome</keyword>
<dbReference type="GO" id="GO:0032264">
    <property type="term" value="P:IMP salvage"/>
    <property type="evidence" value="ECO:0007669"/>
    <property type="project" value="UniProtKB-UniPathway"/>
</dbReference>
<dbReference type="PANTHER" id="PTHR43340">
    <property type="entry name" value="HYPOXANTHINE-GUANINE PHOSPHORIBOSYLTRANSFERASE"/>
    <property type="match status" value="1"/>
</dbReference>
<evidence type="ECO:0000256" key="15">
    <source>
        <dbReference type="RuleBase" id="RU364099"/>
    </source>
</evidence>
<dbReference type="RefSeq" id="WP_070067862.1">
    <property type="nucleotide sequence ID" value="NZ_MJUW02000112.1"/>
</dbReference>
<dbReference type="GO" id="GO:0006178">
    <property type="term" value="P:guanine salvage"/>
    <property type="evidence" value="ECO:0007669"/>
    <property type="project" value="TreeGrafter"/>
</dbReference>
<protein>
    <recommendedName>
        <fullName evidence="5 15">Hypoxanthine phosphoribosyltransferase</fullName>
        <ecNumber evidence="5 15">2.4.2.8</ecNumber>
    </recommendedName>
</protein>
<dbReference type="GO" id="GO:0000287">
    <property type="term" value="F:magnesium ion binding"/>
    <property type="evidence" value="ECO:0007669"/>
    <property type="project" value="TreeGrafter"/>
</dbReference>
<evidence type="ECO:0000313" key="18">
    <source>
        <dbReference type="EMBL" id="OQD44931.1"/>
    </source>
</evidence>
<keyword evidence="11 15" id="KW-0547">Nucleotide-binding</keyword>
<dbReference type="EMBL" id="MJUW02000112">
    <property type="protein sequence ID" value="OQD44931.1"/>
    <property type="molecule type" value="Genomic_DNA"/>
</dbReference>
<keyword evidence="8 15" id="KW-0808">Transferase</keyword>
<feature type="domain" description="Phosphoribosyltransferase" evidence="17">
    <location>
        <begin position="14"/>
        <end position="159"/>
    </location>
</feature>
<dbReference type="EC" id="2.4.2.8" evidence="5 15"/>
<dbReference type="GO" id="GO:0046100">
    <property type="term" value="P:hypoxanthine metabolic process"/>
    <property type="evidence" value="ECO:0007669"/>
    <property type="project" value="TreeGrafter"/>
</dbReference>
<accession>A0A1V6LXQ2</accession>
<organism evidence="18 19">
    <name type="scientific">Candidatus Brocadia sapporoensis</name>
    <dbReference type="NCBI Taxonomy" id="392547"/>
    <lineage>
        <taxon>Bacteria</taxon>
        <taxon>Pseudomonadati</taxon>
        <taxon>Planctomycetota</taxon>
        <taxon>Candidatus Brocadiia</taxon>
        <taxon>Candidatus Brocadiales</taxon>
        <taxon>Candidatus Brocadiaceae</taxon>
        <taxon>Candidatus Brocadia</taxon>
    </lineage>
</organism>
<dbReference type="InterPro" id="IPR005904">
    <property type="entry name" value="Hxn_phspho_trans"/>
</dbReference>
<keyword evidence="7 15" id="KW-0328">Glycosyltransferase</keyword>
<dbReference type="GO" id="GO:0032263">
    <property type="term" value="P:GMP salvage"/>
    <property type="evidence" value="ECO:0007669"/>
    <property type="project" value="TreeGrafter"/>
</dbReference>
<reference evidence="18 19" key="1">
    <citation type="journal article" date="2016" name="Genome Announc.">
        <title>Draft Genome Sequence of the Anaerobic Ammonium-Oxidizing Bacterium 'Candidatus Brocadia sp. 40'.</title>
        <authorList>
            <person name="Ali M."/>
            <person name="Haroon M.F."/>
            <person name="Narita Y."/>
            <person name="Zhang L."/>
            <person name="Rangel Shaw D."/>
            <person name="Okabe S."/>
            <person name="Saikaly P.E."/>
        </authorList>
    </citation>
    <scope>NUCLEOTIDE SEQUENCE [LARGE SCALE GENOMIC DNA]</scope>
    <source>
        <strain evidence="18 19">40</strain>
    </source>
</reference>
<comment type="similarity">
    <text evidence="4 15">Belongs to the purine/pyrimidine phosphoribosyltransferase family.</text>
</comment>
<comment type="cofactor">
    <cofactor evidence="1 15">
        <name>Mg(2+)</name>
        <dbReference type="ChEBI" id="CHEBI:18420"/>
    </cofactor>
</comment>
<sequence>MERDIARIIISERQIQDKLLELSKTLIRDYQGKDWTVIAILNGSLIFLADLIRLIPFPIRLDTIDAATYGESTFPQEETKIIRHFKIDIEGKHVLVIDDIVDTGSTLKRVLEDIKKYHPETLKSCVFLNRRSRRRYNVRPEYCCFDIGDDYVVGYGLDYNNKYRNLPFIAVLKDECYHREGLVR</sequence>
<dbReference type="Pfam" id="PF00156">
    <property type="entry name" value="Pribosyltran"/>
    <property type="match status" value="1"/>
</dbReference>
<dbReference type="InterPro" id="IPR000836">
    <property type="entry name" value="PRTase_dom"/>
</dbReference>
<dbReference type="GO" id="GO:0000166">
    <property type="term" value="F:nucleotide binding"/>
    <property type="evidence" value="ECO:0007669"/>
    <property type="project" value="UniProtKB-KW"/>
</dbReference>
<dbReference type="PANTHER" id="PTHR43340:SF1">
    <property type="entry name" value="HYPOXANTHINE PHOSPHORIBOSYLTRANSFERASE"/>
    <property type="match status" value="1"/>
</dbReference>
<evidence type="ECO:0000256" key="9">
    <source>
        <dbReference type="ARBA" id="ARBA00022723"/>
    </source>
</evidence>
<keyword evidence="6 15" id="KW-0963">Cytoplasm</keyword>
<evidence type="ECO:0000256" key="4">
    <source>
        <dbReference type="ARBA" id="ARBA00008391"/>
    </source>
</evidence>
<comment type="caution">
    <text evidence="18">The sequence shown here is derived from an EMBL/GenBank/DDBJ whole genome shotgun (WGS) entry which is preliminary data.</text>
</comment>
<evidence type="ECO:0000256" key="16">
    <source>
        <dbReference type="SAM" id="Phobius"/>
    </source>
</evidence>
<evidence type="ECO:0000256" key="8">
    <source>
        <dbReference type="ARBA" id="ARBA00022679"/>
    </source>
</evidence>
<evidence type="ECO:0000259" key="17">
    <source>
        <dbReference type="Pfam" id="PF00156"/>
    </source>
</evidence>
<feature type="transmembrane region" description="Helical" evidence="16">
    <location>
        <begin position="35"/>
        <end position="55"/>
    </location>
</feature>
<dbReference type="NCBIfam" id="TIGR01203">
    <property type="entry name" value="HGPRTase"/>
    <property type="match status" value="1"/>
</dbReference>
<comment type="catalytic activity">
    <reaction evidence="13">
        <text>GMP + diphosphate = guanine + 5-phospho-alpha-D-ribose 1-diphosphate</text>
        <dbReference type="Rhea" id="RHEA:25424"/>
        <dbReference type="ChEBI" id="CHEBI:16235"/>
        <dbReference type="ChEBI" id="CHEBI:33019"/>
        <dbReference type="ChEBI" id="CHEBI:58017"/>
        <dbReference type="ChEBI" id="CHEBI:58115"/>
        <dbReference type="EC" id="2.4.2.8"/>
    </reaction>
    <physiologicalReaction direction="right-to-left" evidence="13">
        <dbReference type="Rhea" id="RHEA:25426"/>
    </physiologicalReaction>
</comment>
<proteinExistence type="inferred from homology"/>
<dbReference type="GO" id="GO:0005829">
    <property type="term" value="C:cytosol"/>
    <property type="evidence" value="ECO:0007669"/>
    <property type="project" value="TreeGrafter"/>
</dbReference>
<name>A0A1V6LXQ2_9BACT</name>
<keyword evidence="16" id="KW-0812">Transmembrane</keyword>
<keyword evidence="10 15" id="KW-0660">Purine salvage</keyword>
<evidence type="ECO:0000256" key="14">
    <source>
        <dbReference type="ARBA" id="ARBA00049402"/>
    </source>
</evidence>
<evidence type="ECO:0000256" key="5">
    <source>
        <dbReference type="ARBA" id="ARBA00011895"/>
    </source>
</evidence>
<comment type="pathway">
    <text evidence="3 15">Purine metabolism; IMP biosynthesis via salvage pathway; IMP from hypoxanthine: step 1/1.</text>
</comment>
<evidence type="ECO:0000313" key="19">
    <source>
        <dbReference type="Proteomes" id="UP000242219"/>
    </source>
</evidence>